<dbReference type="Proteomes" id="UP000230002">
    <property type="component" value="Unassembled WGS sequence"/>
</dbReference>
<keyword evidence="2" id="KW-1185">Reference proteome</keyword>
<proteinExistence type="predicted"/>
<evidence type="ECO:0000313" key="1">
    <source>
        <dbReference type="EMBL" id="PIL30132.1"/>
    </source>
</evidence>
<evidence type="ECO:0008006" key="3">
    <source>
        <dbReference type="Google" id="ProtNLM"/>
    </source>
</evidence>
<gene>
    <name evidence="1" type="ORF">GSI_07710</name>
</gene>
<reference evidence="1 2" key="1">
    <citation type="journal article" date="2015" name="Sci. Rep.">
        <title>Chromosome-level genome map provides insights into diverse defense mechanisms in the medicinal fungus Ganoderma sinense.</title>
        <authorList>
            <person name="Zhu Y."/>
            <person name="Xu J."/>
            <person name="Sun C."/>
            <person name="Zhou S."/>
            <person name="Xu H."/>
            <person name="Nelson D.R."/>
            <person name="Qian J."/>
            <person name="Song J."/>
            <person name="Luo H."/>
            <person name="Xiang L."/>
            <person name="Li Y."/>
            <person name="Xu Z."/>
            <person name="Ji A."/>
            <person name="Wang L."/>
            <person name="Lu S."/>
            <person name="Hayward A."/>
            <person name="Sun W."/>
            <person name="Li X."/>
            <person name="Schwartz D.C."/>
            <person name="Wang Y."/>
            <person name="Chen S."/>
        </authorList>
    </citation>
    <scope>NUCLEOTIDE SEQUENCE [LARGE SCALE GENOMIC DNA]</scope>
    <source>
        <strain evidence="1 2">ZZ0214-1</strain>
    </source>
</reference>
<comment type="caution">
    <text evidence="1">The sequence shown here is derived from an EMBL/GenBank/DDBJ whole genome shotgun (WGS) entry which is preliminary data.</text>
</comment>
<dbReference type="EMBL" id="AYKW01000016">
    <property type="protein sequence ID" value="PIL30132.1"/>
    <property type="molecule type" value="Genomic_DNA"/>
</dbReference>
<name>A0A2G8S8M9_9APHY</name>
<evidence type="ECO:0000313" key="2">
    <source>
        <dbReference type="Proteomes" id="UP000230002"/>
    </source>
</evidence>
<protein>
    <recommendedName>
        <fullName evidence="3">F-box domain-containing protein</fullName>
    </recommendedName>
</protein>
<organism evidence="1 2">
    <name type="scientific">Ganoderma sinense ZZ0214-1</name>
    <dbReference type="NCBI Taxonomy" id="1077348"/>
    <lineage>
        <taxon>Eukaryota</taxon>
        <taxon>Fungi</taxon>
        <taxon>Dikarya</taxon>
        <taxon>Basidiomycota</taxon>
        <taxon>Agaricomycotina</taxon>
        <taxon>Agaricomycetes</taxon>
        <taxon>Polyporales</taxon>
        <taxon>Polyporaceae</taxon>
        <taxon>Ganoderma</taxon>
    </lineage>
</organism>
<accession>A0A2G8S8M9</accession>
<dbReference type="AlphaFoldDB" id="A0A2G8S8M9"/>
<sequence>MVFFDKSPQLPLFTTPCREMTIDALQLISDEIASQVRTLVHSFSQRDAKHPDTTLRNLYTAFGQGLAIVAGLMNTAVPINRIPQELLTTIFALSHETLSPAKSRLPYWPFEPVSAGSLHQLPKVCRYWREAGPSNAHPMEHSCHRPSFSRG</sequence>
<dbReference type="OrthoDB" id="2752736at2759"/>